<evidence type="ECO:0000313" key="2">
    <source>
        <dbReference type="Proteomes" id="UP000887159"/>
    </source>
</evidence>
<name>A0A8X6VXZ0_TRICX</name>
<organism evidence="1 2">
    <name type="scientific">Trichonephila clavipes</name>
    <name type="common">Golden silk orbweaver</name>
    <name type="synonym">Nephila clavipes</name>
    <dbReference type="NCBI Taxonomy" id="2585209"/>
    <lineage>
        <taxon>Eukaryota</taxon>
        <taxon>Metazoa</taxon>
        <taxon>Ecdysozoa</taxon>
        <taxon>Arthropoda</taxon>
        <taxon>Chelicerata</taxon>
        <taxon>Arachnida</taxon>
        <taxon>Araneae</taxon>
        <taxon>Araneomorphae</taxon>
        <taxon>Entelegynae</taxon>
        <taxon>Araneoidea</taxon>
        <taxon>Nephilidae</taxon>
        <taxon>Trichonephila</taxon>
    </lineage>
</organism>
<evidence type="ECO:0000313" key="1">
    <source>
        <dbReference type="EMBL" id="GFY24441.1"/>
    </source>
</evidence>
<dbReference type="AlphaFoldDB" id="A0A8X6VXZ0"/>
<gene>
    <name evidence="1" type="primary">Clca1</name>
    <name evidence="1" type="ORF">TNCV_1014891</name>
</gene>
<reference evidence="1" key="1">
    <citation type="submission" date="2020-08" db="EMBL/GenBank/DDBJ databases">
        <title>Multicomponent nature underlies the extraordinary mechanical properties of spider dragline silk.</title>
        <authorList>
            <person name="Kono N."/>
            <person name="Nakamura H."/>
            <person name="Mori M."/>
            <person name="Yoshida Y."/>
            <person name="Ohtoshi R."/>
            <person name="Malay A.D."/>
            <person name="Moran D.A.P."/>
            <person name="Tomita M."/>
            <person name="Numata K."/>
            <person name="Arakawa K."/>
        </authorList>
    </citation>
    <scope>NUCLEOTIDE SEQUENCE</scope>
</reference>
<dbReference type="Proteomes" id="UP000887159">
    <property type="component" value="Unassembled WGS sequence"/>
</dbReference>
<keyword evidence="2" id="KW-1185">Reference proteome</keyword>
<accession>A0A8X6VXZ0</accession>
<protein>
    <submittedName>
        <fullName evidence="1">Calcium-activated chloride channel regulator 1</fullName>
    </submittedName>
</protein>
<comment type="caution">
    <text evidence="1">The sequence shown here is derived from an EMBL/GenBank/DDBJ whole genome shotgun (WGS) entry which is preliminary data.</text>
</comment>
<proteinExistence type="predicted"/>
<dbReference type="EMBL" id="BMAU01021369">
    <property type="protein sequence ID" value="GFY24441.1"/>
    <property type="molecule type" value="Genomic_DNA"/>
</dbReference>
<sequence>MNRYTNAELADSHFIYGLANENGRASVRVVKGKITNMVAIESLNFHLGTSEHGSFRARIDDTPVNFEIDLEARISIAAATIRETPGIFEHVRQSMSRRRRDFIRLWSEFRYGIFPEGGFAEDEKYPAAYRMPNEEVDRATECKTEPKGPQDDCDGNTICEKECREECKEECEIKCKEKCKGKCKNEPIVSSLMDQNVPSKVRML</sequence>